<proteinExistence type="predicted"/>
<comment type="caution">
    <text evidence="1">The sequence shown here is derived from an EMBL/GenBank/DDBJ whole genome shotgun (WGS) entry which is preliminary data.</text>
</comment>
<keyword evidence="2" id="KW-1185">Reference proteome</keyword>
<accession>A0ABN1LN84</accession>
<evidence type="ECO:0000313" key="2">
    <source>
        <dbReference type="Proteomes" id="UP001501764"/>
    </source>
</evidence>
<evidence type="ECO:0000313" key="1">
    <source>
        <dbReference type="EMBL" id="GAA0858031.1"/>
    </source>
</evidence>
<dbReference type="Pfam" id="PF14281">
    <property type="entry name" value="PDDEXK_4"/>
    <property type="match status" value="1"/>
</dbReference>
<dbReference type="EMBL" id="BAAACO010000001">
    <property type="protein sequence ID" value="GAA0858031.1"/>
    <property type="molecule type" value="Genomic_DNA"/>
</dbReference>
<dbReference type="RefSeq" id="WP_338595965.1">
    <property type="nucleotide sequence ID" value="NZ_BAAACO010000001.1"/>
</dbReference>
<name>A0ABN1LN84_9CLOT</name>
<dbReference type="Proteomes" id="UP001501764">
    <property type="component" value="Unassembled WGS sequence"/>
</dbReference>
<evidence type="ECO:0008006" key="3">
    <source>
        <dbReference type="Google" id="ProtNLM"/>
    </source>
</evidence>
<reference evidence="1 2" key="1">
    <citation type="journal article" date="2019" name="Int. J. Syst. Evol. Microbiol.">
        <title>The Global Catalogue of Microorganisms (GCM) 10K type strain sequencing project: providing services to taxonomists for standard genome sequencing and annotation.</title>
        <authorList>
            <consortium name="The Broad Institute Genomics Platform"/>
            <consortium name="The Broad Institute Genome Sequencing Center for Infectious Disease"/>
            <person name="Wu L."/>
            <person name="Ma J."/>
        </authorList>
    </citation>
    <scope>NUCLEOTIDE SEQUENCE [LARGE SCALE GENOMIC DNA]</scope>
    <source>
        <strain evidence="1 2">JCM 6485</strain>
    </source>
</reference>
<protein>
    <recommendedName>
        <fullName evidence="3">PD-(D/E)XK nuclease superfamily protein</fullName>
    </recommendedName>
</protein>
<sequence>MEENLKKLIVNNSDLEKLERKLNSFNPFKVLKINDYEIRHSNIIAWLLNPKENHGFGDGFLKKFIGNIVLDNEDREYKASLLKVYLSNFFDMKIYREYKNIDILGVSEENKIVLLIENKVKSKESKGQLKRYSDFIEKKFKGYEIIKIYLTIQGDEASEESYISMSYHNVLEIIKEILDTNRENLVPNVCEFISYYIEILEEIVLGDTYKINLCKKLYKNNREILEYIRKNKENFDIEDNDNLISNAYYNYQKSIELILKDGISYPYIEAANIFIEENDLNLFGINNRYFIFYNDDILKIKDLSDNIIPILCGFENYPSDKKLRFFIEFQSFGNNVEKRQAILKEIKDTDDFKVHKNALNPESRFSRVYSRTINLKINNEENYLKHMNDIYSESKYMLDKVIEISSKYL</sequence>
<dbReference type="InterPro" id="IPR029470">
    <property type="entry name" value="PDDEXK_4"/>
</dbReference>
<gene>
    <name evidence="1" type="ORF">GCM10008916_14130</name>
</gene>
<organism evidence="1 2">
    <name type="scientific">Clostridium nitritogenes</name>
    <dbReference type="NCBI Taxonomy" id="83340"/>
    <lineage>
        <taxon>Bacteria</taxon>
        <taxon>Bacillati</taxon>
        <taxon>Bacillota</taxon>
        <taxon>Clostridia</taxon>
        <taxon>Eubacteriales</taxon>
        <taxon>Clostridiaceae</taxon>
        <taxon>Clostridium</taxon>
    </lineage>
</organism>